<reference evidence="1" key="1">
    <citation type="journal article" date="2014" name="Front. Microbiol.">
        <title>High frequency of phylogenetically diverse reductive dehalogenase-homologous genes in deep subseafloor sedimentary metagenomes.</title>
        <authorList>
            <person name="Kawai M."/>
            <person name="Futagami T."/>
            <person name="Toyoda A."/>
            <person name="Takaki Y."/>
            <person name="Nishi S."/>
            <person name="Hori S."/>
            <person name="Arai W."/>
            <person name="Tsubouchi T."/>
            <person name="Morono Y."/>
            <person name="Uchiyama I."/>
            <person name="Ito T."/>
            <person name="Fujiyama A."/>
            <person name="Inagaki F."/>
            <person name="Takami H."/>
        </authorList>
    </citation>
    <scope>NUCLEOTIDE SEQUENCE</scope>
    <source>
        <strain evidence="1">Expedition CK06-06</strain>
    </source>
</reference>
<sequence length="103" mass="11744">MGLNFREALVKFEGLLEEGVPSTMPPLVNGCVLLKEDPIYWEKMGLDPDALYEHWLFVDRRGIDISFTTPAPLSEDINMLIEVATFLDERARSIMGPRIWTTC</sequence>
<organism evidence="1">
    <name type="scientific">marine sediment metagenome</name>
    <dbReference type="NCBI Taxonomy" id="412755"/>
    <lineage>
        <taxon>unclassified sequences</taxon>
        <taxon>metagenomes</taxon>
        <taxon>ecological metagenomes</taxon>
    </lineage>
</organism>
<accession>X0WPX9</accession>
<protein>
    <submittedName>
        <fullName evidence="1">Uncharacterized protein</fullName>
    </submittedName>
</protein>
<comment type="caution">
    <text evidence="1">The sequence shown here is derived from an EMBL/GenBank/DDBJ whole genome shotgun (WGS) entry which is preliminary data.</text>
</comment>
<gene>
    <name evidence="1" type="ORF">S01H1_68550</name>
</gene>
<evidence type="ECO:0000313" key="1">
    <source>
        <dbReference type="EMBL" id="GAG33014.1"/>
    </source>
</evidence>
<dbReference type="EMBL" id="BARS01045464">
    <property type="protein sequence ID" value="GAG33014.1"/>
    <property type="molecule type" value="Genomic_DNA"/>
</dbReference>
<proteinExistence type="predicted"/>
<dbReference type="AlphaFoldDB" id="X0WPX9"/>
<name>X0WPX9_9ZZZZ</name>